<reference evidence="2" key="1">
    <citation type="journal article" date="2021" name="PeerJ">
        <title>Extensive microbial diversity within the chicken gut microbiome revealed by metagenomics and culture.</title>
        <authorList>
            <person name="Gilroy R."/>
            <person name="Ravi A."/>
            <person name="Getino M."/>
            <person name="Pursley I."/>
            <person name="Horton D.L."/>
            <person name="Alikhan N.F."/>
            <person name="Baker D."/>
            <person name="Gharbi K."/>
            <person name="Hall N."/>
            <person name="Watson M."/>
            <person name="Adriaenssens E.M."/>
            <person name="Foster-Nyarko E."/>
            <person name="Jarju S."/>
            <person name="Secka A."/>
            <person name="Antonio M."/>
            <person name="Oren A."/>
            <person name="Chaudhuri R.R."/>
            <person name="La Ragione R."/>
            <person name="Hildebrand F."/>
            <person name="Pallen M.J."/>
        </authorList>
    </citation>
    <scope>NUCLEOTIDE SEQUENCE</scope>
    <source>
        <strain evidence="2">ChiBcec16_6824</strain>
    </source>
</reference>
<name>A0A9D1YC52_9FIRM</name>
<protein>
    <submittedName>
        <fullName evidence="2">Uncharacterized protein</fullName>
    </submittedName>
</protein>
<sequence>MYNRYIPPAPPPPQEPPRAQTGTGALGRWLHDLLPKEGQAEDLLLLVLLLLLAREENETELLLTLGLIILMGLD</sequence>
<comment type="caution">
    <text evidence="2">The sequence shown here is derived from an EMBL/GenBank/DDBJ whole genome shotgun (WGS) entry which is preliminary data.</text>
</comment>
<accession>A0A9D1YC52</accession>
<dbReference type="AlphaFoldDB" id="A0A9D1YC52"/>
<dbReference type="EMBL" id="DXDX01000129">
    <property type="protein sequence ID" value="HIY21641.1"/>
    <property type="molecule type" value="Genomic_DNA"/>
</dbReference>
<proteinExistence type="predicted"/>
<evidence type="ECO:0000313" key="2">
    <source>
        <dbReference type="EMBL" id="HIY21641.1"/>
    </source>
</evidence>
<feature type="compositionally biased region" description="Pro residues" evidence="1">
    <location>
        <begin position="7"/>
        <end position="16"/>
    </location>
</feature>
<organism evidence="2 3">
    <name type="scientific">Candidatus Flavonifractor merdigallinarum</name>
    <dbReference type="NCBI Taxonomy" id="2838589"/>
    <lineage>
        <taxon>Bacteria</taxon>
        <taxon>Bacillati</taxon>
        <taxon>Bacillota</taxon>
        <taxon>Clostridia</taxon>
        <taxon>Eubacteriales</taxon>
        <taxon>Oscillospiraceae</taxon>
        <taxon>Flavonifractor</taxon>
    </lineage>
</organism>
<reference evidence="2" key="2">
    <citation type="submission" date="2021-04" db="EMBL/GenBank/DDBJ databases">
        <authorList>
            <person name="Gilroy R."/>
        </authorList>
    </citation>
    <scope>NUCLEOTIDE SEQUENCE</scope>
    <source>
        <strain evidence="2">ChiBcec16_6824</strain>
    </source>
</reference>
<feature type="region of interest" description="Disordered" evidence="1">
    <location>
        <begin position="1"/>
        <end position="23"/>
    </location>
</feature>
<evidence type="ECO:0000256" key="1">
    <source>
        <dbReference type="SAM" id="MobiDB-lite"/>
    </source>
</evidence>
<dbReference type="Proteomes" id="UP000823868">
    <property type="component" value="Unassembled WGS sequence"/>
</dbReference>
<gene>
    <name evidence="2" type="ORF">H9841_07070</name>
</gene>
<evidence type="ECO:0000313" key="3">
    <source>
        <dbReference type="Proteomes" id="UP000823868"/>
    </source>
</evidence>